<name>A0A5K1AGX8_9MAGN</name>
<proteinExistence type="predicted"/>
<protein>
    <submittedName>
        <fullName evidence="1">Uncharacterized protein</fullName>
    </submittedName>
</protein>
<reference evidence="1" key="1">
    <citation type="submission" date="2019-09" db="EMBL/GenBank/DDBJ databases">
        <authorList>
            <person name="Zhang L."/>
        </authorList>
    </citation>
    <scope>NUCLEOTIDE SEQUENCE</scope>
</reference>
<gene>
    <name evidence="1" type="ORF">NYM_LOCUS13810</name>
</gene>
<organism evidence="1">
    <name type="scientific">Nymphaea colorata</name>
    <name type="common">pocket water lily</name>
    <dbReference type="NCBI Taxonomy" id="210225"/>
    <lineage>
        <taxon>Eukaryota</taxon>
        <taxon>Viridiplantae</taxon>
        <taxon>Streptophyta</taxon>
        <taxon>Embryophyta</taxon>
        <taxon>Tracheophyta</taxon>
        <taxon>Spermatophyta</taxon>
        <taxon>Magnoliopsida</taxon>
        <taxon>Nymphaeales</taxon>
        <taxon>Nymphaeaceae</taxon>
        <taxon>Nymphaea</taxon>
    </lineage>
</organism>
<sequence>MAAFVQSCTMRAVPPISALSSLVVRA</sequence>
<evidence type="ECO:0000313" key="1">
    <source>
        <dbReference type="EMBL" id="VVW01450.1"/>
    </source>
</evidence>
<dbReference type="AlphaFoldDB" id="A0A5K1AGX8"/>
<accession>A0A5K1AGX8</accession>
<dbReference type="EMBL" id="LR721780">
    <property type="protein sequence ID" value="VVW01450.1"/>
    <property type="molecule type" value="Genomic_DNA"/>
</dbReference>